<dbReference type="EMBL" id="GBRH01215713">
    <property type="protein sequence ID" value="JAD82182.1"/>
    <property type="molecule type" value="Transcribed_RNA"/>
</dbReference>
<feature type="region of interest" description="Disordered" evidence="1">
    <location>
        <begin position="1"/>
        <end position="26"/>
    </location>
</feature>
<name>A0A0A9DEL0_ARUDO</name>
<reference evidence="2" key="2">
    <citation type="journal article" date="2015" name="Data Brief">
        <title>Shoot transcriptome of the giant reed, Arundo donax.</title>
        <authorList>
            <person name="Barrero R.A."/>
            <person name="Guerrero F.D."/>
            <person name="Moolhuijzen P."/>
            <person name="Goolsby J.A."/>
            <person name="Tidwell J."/>
            <person name="Bellgard S.E."/>
            <person name="Bellgard M.I."/>
        </authorList>
    </citation>
    <scope>NUCLEOTIDE SEQUENCE</scope>
    <source>
        <tissue evidence="2">Shoot tissue taken approximately 20 cm above the soil surface</tissue>
    </source>
</reference>
<sequence length="38" mass="4275">MITQLESNKTSNETEGKNPLKSFRKGKVATRKIGTFSF</sequence>
<evidence type="ECO:0000256" key="1">
    <source>
        <dbReference type="SAM" id="MobiDB-lite"/>
    </source>
</evidence>
<dbReference type="AlphaFoldDB" id="A0A0A9DEL0"/>
<evidence type="ECO:0000313" key="2">
    <source>
        <dbReference type="EMBL" id="JAD82182.1"/>
    </source>
</evidence>
<proteinExistence type="predicted"/>
<protein>
    <submittedName>
        <fullName evidence="2">Uncharacterized protein</fullName>
    </submittedName>
</protein>
<feature type="compositionally biased region" description="Polar residues" evidence="1">
    <location>
        <begin position="1"/>
        <end position="11"/>
    </location>
</feature>
<organism evidence="2">
    <name type="scientific">Arundo donax</name>
    <name type="common">Giant reed</name>
    <name type="synonym">Donax arundinaceus</name>
    <dbReference type="NCBI Taxonomy" id="35708"/>
    <lineage>
        <taxon>Eukaryota</taxon>
        <taxon>Viridiplantae</taxon>
        <taxon>Streptophyta</taxon>
        <taxon>Embryophyta</taxon>
        <taxon>Tracheophyta</taxon>
        <taxon>Spermatophyta</taxon>
        <taxon>Magnoliopsida</taxon>
        <taxon>Liliopsida</taxon>
        <taxon>Poales</taxon>
        <taxon>Poaceae</taxon>
        <taxon>PACMAD clade</taxon>
        <taxon>Arundinoideae</taxon>
        <taxon>Arundineae</taxon>
        <taxon>Arundo</taxon>
    </lineage>
</organism>
<accession>A0A0A9DEL0</accession>
<reference evidence="2" key="1">
    <citation type="submission" date="2014-09" db="EMBL/GenBank/DDBJ databases">
        <authorList>
            <person name="Magalhaes I.L.F."/>
            <person name="Oliveira U."/>
            <person name="Santos F.R."/>
            <person name="Vidigal T.H.D.A."/>
            <person name="Brescovit A.D."/>
            <person name="Santos A.J."/>
        </authorList>
    </citation>
    <scope>NUCLEOTIDE SEQUENCE</scope>
    <source>
        <tissue evidence="2">Shoot tissue taken approximately 20 cm above the soil surface</tissue>
    </source>
</reference>